<dbReference type="PANTHER" id="PTHR45640:SF7">
    <property type="entry name" value="HEAT SHOCK PROTEIN BETA-1"/>
    <property type="match status" value="1"/>
</dbReference>
<keyword evidence="3" id="KW-0963">Cytoplasm</keyword>
<comment type="similarity">
    <text evidence="4 5">Belongs to the small heat shock protein (HSP20) family.</text>
</comment>
<dbReference type="GO" id="GO:0005634">
    <property type="term" value="C:nucleus"/>
    <property type="evidence" value="ECO:0007669"/>
    <property type="project" value="UniProtKB-SubCell"/>
</dbReference>
<dbReference type="GO" id="GO:0009408">
    <property type="term" value="P:response to heat"/>
    <property type="evidence" value="ECO:0007669"/>
    <property type="project" value="TreeGrafter"/>
</dbReference>
<organism evidence="8 9">
    <name type="scientific">Piliocolobus tephrosceles</name>
    <name type="common">Ugandan red Colobus</name>
    <dbReference type="NCBI Taxonomy" id="591936"/>
    <lineage>
        <taxon>Eukaryota</taxon>
        <taxon>Metazoa</taxon>
        <taxon>Chordata</taxon>
        <taxon>Craniata</taxon>
        <taxon>Vertebrata</taxon>
        <taxon>Euteleostomi</taxon>
        <taxon>Mammalia</taxon>
        <taxon>Eutheria</taxon>
        <taxon>Euarchontoglires</taxon>
        <taxon>Primates</taxon>
        <taxon>Haplorrhini</taxon>
        <taxon>Catarrhini</taxon>
        <taxon>Cercopithecidae</taxon>
        <taxon>Colobinae</taxon>
        <taxon>Piliocolobus</taxon>
    </lineage>
</organism>
<dbReference type="AlphaFoldDB" id="A0A8C9GPA7"/>
<reference evidence="8" key="2">
    <citation type="submission" date="2025-09" db="UniProtKB">
        <authorList>
            <consortium name="Ensembl"/>
        </authorList>
    </citation>
    <scope>IDENTIFICATION</scope>
</reference>
<comment type="subcellular location">
    <subcellularLocation>
        <location evidence="2">Cytoplasm</location>
    </subcellularLocation>
    <subcellularLocation>
        <location evidence="1">Nucleus</location>
    </subcellularLocation>
</comment>
<evidence type="ECO:0000313" key="9">
    <source>
        <dbReference type="Proteomes" id="UP000694416"/>
    </source>
</evidence>
<accession>A0A8C9GPA7</accession>
<dbReference type="InterPro" id="IPR008978">
    <property type="entry name" value="HSP20-like_chaperone"/>
</dbReference>
<feature type="region of interest" description="Disordered" evidence="6">
    <location>
        <begin position="60"/>
        <end position="105"/>
    </location>
</feature>
<evidence type="ECO:0000256" key="5">
    <source>
        <dbReference type="RuleBase" id="RU003616"/>
    </source>
</evidence>
<evidence type="ECO:0000256" key="6">
    <source>
        <dbReference type="SAM" id="MobiDB-lite"/>
    </source>
</evidence>
<evidence type="ECO:0000256" key="4">
    <source>
        <dbReference type="PROSITE-ProRule" id="PRU00285"/>
    </source>
</evidence>
<name>A0A8C9GPA7_9PRIM</name>
<evidence type="ECO:0000259" key="7">
    <source>
        <dbReference type="PROSITE" id="PS01031"/>
    </source>
</evidence>
<dbReference type="SUPFAM" id="SSF49764">
    <property type="entry name" value="HSP20-like chaperones"/>
    <property type="match status" value="1"/>
</dbReference>
<dbReference type="PROSITE" id="PS01031">
    <property type="entry name" value="SHSP"/>
    <property type="match status" value="1"/>
</dbReference>
<evidence type="ECO:0000256" key="1">
    <source>
        <dbReference type="ARBA" id="ARBA00004123"/>
    </source>
</evidence>
<dbReference type="Ensembl" id="ENSPTET00000009908.1">
    <property type="protein sequence ID" value="ENSPTEP00000006462.1"/>
    <property type="gene ID" value="ENSPTEG00000007408.1"/>
</dbReference>
<feature type="domain" description="SHSP" evidence="7">
    <location>
        <begin position="1"/>
        <end position="93"/>
    </location>
</feature>
<evidence type="ECO:0000256" key="3">
    <source>
        <dbReference type="ARBA" id="ARBA00022490"/>
    </source>
</evidence>
<dbReference type="GO" id="GO:0005737">
    <property type="term" value="C:cytoplasm"/>
    <property type="evidence" value="ECO:0007669"/>
    <property type="project" value="UniProtKB-SubCell"/>
</dbReference>
<dbReference type="Gene3D" id="2.60.40.790">
    <property type="match status" value="1"/>
</dbReference>
<dbReference type="InterPro" id="IPR002068">
    <property type="entry name" value="A-crystallin/Hsp20_dom"/>
</dbReference>
<dbReference type="Proteomes" id="UP000694416">
    <property type="component" value="Unplaced"/>
</dbReference>
<dbReference type="GO" id="GO:0051082">
    <property type="term" value="F:unfolded protein binding"/>
    <property type="evidence" value="ECO:0007669"/>
    <property type="project" value="TreeGrafter"/>
</dbReference>
<dbReference type="GO" id="GO:0043066">
    <property type="term" value="P:negative regulation of apoptotic process"/>
    <property type="evidence" value="ECO:0007669"/>
    <property type="project" value="TreeGrafter"/>
</dbReference>
<sequence>PRLEDRLRPGHFATDELTVKTKGGVVEITGKHKEQQDKHGYISRCLIRKYTLHQGVDPTKVSSFLSPEGTLTVEAPIPKTSRGPEPHHPVPHPSQPQTASLPPEP</sequence>
<keyword evidence="9" id="KW-1185">Reference proteome</keyword>
<evidence type="ECO:0000313" key="8">
    <source>
        <dbReference type="Ensembl" id="ENSPTEP00000006462.1"/>
    </source>
</evidence>
<dbReference type="InterPro" id="IPR001436">
    <property type="entry name" value="Alpha-crystallin/sHSP_animal"/>
</dbReference>
<proteinExistence type="inferred from homology"/>
<dbReference type="PANTHER" id="PTHR45640">
    <property type="entry name" value="HEAT SHOCK PROTEIN HSP-12.2-RELATED"/>
    <property type="match status" value="1"/>
</dbReference>
<evidence type="ECO:0000256" key="2">
    <source>
        <dbReference type="ARBA" id="ARBA00004496"/>
    </source>
</evidence>
<protein>
    <recommendedName>
        <fullName evidence="7">SHSP domain-containing protein</fullName>
    </recommendedName>
</protein>
<reference evidence="8" key="1">
    <citation type="submission" date="2025-08" db="UniProtKB">
        <authorList>
            <consortium name="Ensembl"/>
        </authorList>
    </citation>
    <scope>IDENTIFICATION</scope>
</reference>
<dbReference type="PRINTS" id="PR00299">
    <property type="entry name" value="ACRYSTALLIN"/>
</dbReference>
<dbReference type="GO" id="GO:0042026">
    <property type="term" value="P:protein refolding"/>
    <property type="evidence" value="ECO:0007669"/>
    <property type="project" value="TreeGrafter"/>
</dbReference>
<dbReference type="Pfam" id="PF00011">
    <property type="entry name" value="HSP20"/>
    <property type="match status" value="1"/>
</dbReference>